<dbReference type="EMBL" id="CP099837">
    <property type="protein sequence ID" value="USY19701.1"/>
    <property type="molecule type" value="Genomic_DNA"/>
</dbReference>
<evidence type="ECO:0000313" key="3">
    <source>
        <dbReference type="EMBL" id="USY19701.1"/>
    </source>
</evidence>
<evidence type="ECO:0000313" key="4">
    <source>
        <dbReference type="Proteomes" id="UP001055940"/>
    </source>
</evidence>
<proteinExistence type="predicted"/>
<dbReference type="RefSeq" id="WP_254418893.1">
    <property type="nucleotide sequence ID" value="NZ_BAAAJB010000097.1"/>
</dbReference>
<evidence type="ECO:0000256" key="2">
    <source>
        <dbReference type="SAM" id="MobiDB-lite"/>
    </source>
</evidence>
<accession>A0ABY5D7H9</accession>
<dbReference type="Proteomes" id="UP001055940">
    <property type="component" value="Chromosome"/>
</dbReference>
<protein>
    <submittedName>
        <fullName evidence="3">Uncharacterized protein</fullName>
    </submittedName>
</protein>
<sequence>MADHLTPDQLARIDAIVGPIHRERADAPGLAAKYDDACERIAEQHDEIVKLRRRAEALKGQLADARALVGRYWDNALAAMERRDAENNRLRLAWQSARRRARRQRDALREAMAADREQVRIVRDRYRDERDAARRENAALRAQLAATTNPARAEEQLAADARPGTDRSSR</sequence>
<name>A0ABY5D7H9_9ACTN</name>
<organism evidence="3 4">
    <name type="scientific">Nocardiopsis exhalans</name>
    <dbReference type="NCBI Taxonomy" id="163604"/>
    <lineage>
        <taxon>Bacteria</taxon>
        <taxon>Bacillati</taxon>
        <taxon>Actinomycetota</taxon>
        <taxon>Actinomycetes</taxon>
        <taxon>Streptosporangiales</taxon>
        <taxon>Nocardiopsidaceae</taxon>
        <taxon>Nocardiopsis</taxon>
    </lineage>
</organism>
<feature type="region of interest" description="Disordered" evidence="2">
    <location>
        <begin position="145"/>
        <end position="170"/>
    </location>
</feature>
<keyword evidence="1" id="KW-0175">Coiled coil</keyword>
<feature type="coiled-coil region" evidence="1">
    <location>
        <begin position="34"/>
        <end position="68"/>
    </location>
</feature>
<evidence type="ECO:0000256" key="1">
    <source>
        <dbReference type="SAM" id="Coils"/>
    </source>
</evidence>
<keyword evidence="4" id="KW-1185">Reference proteome</keyword>
<reference evidence="3" key="1">
    <citation type="submission" date="2022-06" db="EMBL/GenBank/DDBJ databases">
        <authorList>
            <person name="Ping M."/>
        </authorList>
    </citation>
    <scope>NUCLEOTIDE SEQUENCE</scope>
    <source>
        <strain evidence="3">JCM11759T</strain>
    </source>
</reference>
<gene>
    <name evidence="3" type="ORF">NE857_31480</name>
</gene>
<feature type="coiled-coil region" evidence="1">
    <location>
        <begin position="98"/>
        <end position="143"/>
    </location>
</feature>